<dbReference type="AlphaFoldDB" id="D9XBY2"/>
<dbReference type="PROSITE" id="PS01124">
    <property type="entry name" value="HTH_ARAC_FAMILY_2"/>
    <property type="match status" value="1"/>
</dbReference>
<keyword evidence="2" id="KW-0804">Transcription</keyword>
<proteinExistence type="predicted"/>
<dbReference type="GO" id="GO:0043565">
    <property type="term" value="F:sequence-specific DNA binding"/>
    <property type="evidence" value="ECO:0007669"/>
    <property type="project" value="InterPro"/>
</dbReference>
<feature type="region of interest" description="Disordered" evidence="3">
    <location>
        <begin position="57"/>
        <end position="76"/>
    </location>
</feature>
<dbReference type="GO" id="GO:0003700">
    <property type="term" value="F:DNA-binding transcription factor activity"/>
    <property type="evidence" value="ECO:0007669"/>
    <property type="project" value="InterPro"/>
</dbReference>
<dbReference type="EMBL" id="GG657757">
    <property type="protein sequence ID" value="EFL30213.1"/>
    <property type="molecule type" value="Genomic_DNA"/>
</dbReference>
<reference evidence="6" key="1">
    <citation type="submission" date="2009-02" db="EMBL/GenBank/DDBJ databases">
        <title>Annotation of Streptomyces viridochromogenes strain DSM 40736.</title>
        <authorList>
            <consortium name="The Broad Institute Genome Sequencing Platform"/>
            <consortium name="Broad Institute Microbial Sequencing Center"/>
            <person name="Fischbach M."/>
            <person name="Godfrey P."/>
            <person name="Ward D."/>
            <person name="Young S."/>
            <person name="Zeng Q."/>
            <person name="Koehrsen M."/>
            <person name="Alvarado L."/>
            <person name="Berlin A.M."/>
            <person name="Bochicchio J."/>
            <person name="Borenstein D."/>
            <person name="Chapman S.B."/>
            <person name="Chen Z."/>
            <person name="Engels R."/>
            <person name="Freedman E."/>
            <person name="Gellesch M."/>
            <person name="Goldberg J."/>
            <person name="Griggs A."/>
            <person name="Gujja S."/>
            <person name="Heilman E.R."/>
            <person name="Heiman D.I."/>
            <person name="Hepburn T.A."/>
            <person name="Howarth C."/>
            <person name="Jen D."/>
            <person name="Larson L."/>
            <person name="Lewis B."/>
            <person name="Mehta T."/>
            <person name="Park D."/>
            <person name="Pearson M."/>
            <person name="Richards J."/>
            <person name="Roberts A."/>
            <person name="Saif S."/>
            <person name="Shea T.D."/>
            <person name="Shenoy N."/>
            <person name="Sisk P."/>
            <person name="Stolte C."/>
            <person name="Sykes S.N."/>
            <person name="Thomson T."/>
            <person name="Walk T."/>
            <person name="White J."/>
            <person name="Yandava C."/>
            <person name="Straight P."/>
            <person name="Clardy J."/>
            <person name="Hung D."/>
            <person name="Kolter R."/>
            <person name="Mekalanos J."/>
            <person name="Walker S."/>
            <person name="Walsh C.T."/>
            <person name="Wieland-Brown L.C."/>
            <person name="Haas B."/>
            <person name="Nusbaum C."/>
            <person name="Birren B."/>
        </authorList>
    </citation>
    <scope>NUCLEOTIDE SEQUENCE [LARGE SCALE GENOMIC DNA]</scope>
    <source>
        <strain evidence="6">DSM 40736 / JCM 4977 / BCRC 1201 / Tue 494</strain>
    </source>
</reference>
<evidence type="ECO:0000313" key="5">
    <source>
        <dbReference type="EMBL" id="EFL30213.1"/>
    </source>
</evidence>
<dbReference type="InterPro" id="IPR018060">
    <property type="entry name" value="HTH_AraC"/>
</dbReference>
<feature type="domain" description="HTH araC/xylS-type" evidence="4">
    <location>
        <begin position="32"/>
        <end position="64"/>
    </location>
</feature>
<evidence type="ECO:0000256" key="2">
    <source>
        <dbReference type="ARBA" id="ARBA00023163"/>
    </source>
</evidence>
<gene>
    <name evidence="5" type="ORF">SSQG_00731</name>
</gene>
<dbReference type="Proteomes" id="UP000004184">
    <property type="component" value="Unassembled WGS sequence"/>
</dbReference>
<organism evidence="5 6">
    <name type="scientific">Streptomyces viridochromogenes (strain DSM 40736 / JCM 4977 / BCRC 1201 / Tue 494)</name>
    <dbReference type="NCBI Taxonomy" id="591159"/>
    <lineage>
        <taxon>Bacteria</taxon>
        <taxon>Bacillati</taxon>
        <taxon>Actinomycetota</taxon>
        <taxon>Actinomycetes</taxon>
        <taxon>Kitasatosporales</taxon>
        <taxon>Streptomycetaceae</taxon>
        <taxon>Streptomyces</taxon>
    </lineage>
</organism>
<protein>
    <submittedName>
        <fullName evidence="5">Predicted protein</fullName>
    </submittedName>
</protein>
<evidence type="ECO:0000256" key="1">
    <source>
        <dbReference type="ARBA" id="ARBA00023015"/>
    </source>
</evidence>
<evidence type="ECO:0000313" key="6">
    <source>
        <dbReference type="Proteomes" id="UP000004184"/>
    </source>
</evidence>
<dbReference type="Gene3D" id="1.10.10.60">
    <property type="entry name" value="Homeodomain-like"/>
    <property type="match status" value="1"/>
</dbReference>
<evidence type="ECO:0000259" key="4">
    <source>
        <dbReference type="PROSITE" id="PS01124"/>
    </source>
</evidence>
<evidence type="ECO:0000256" key="3">
    <source>
        <dbReference type="SAM" id="MobiDB-lite"/>
    </source>
</evidence>
<dbReference type="eggNOG" id="COG2207">
    <property type="taxonomic scope" value="Bacteria"/>
</dbReference>
<dbReference type="SUPFAM" id="SSF46689">
    <property type="entry name" value="Homeodomain-like"/>
    <property type="match status" value="1"/>
</dbReference>
<dbReference type="HOGENOM" id="CLU_2653081_0_0_11"/>
<keyword evidence="1" id="KW-0805">Transcription regulation</keyword>
<sequence length="76" mass="8046">MSGPEDPSLPQVTAVSHSDDTGVGTGSEQPDARIAGRLGFSSATHFSKYFHQRTGQTPIAFRDTVRGHAPGHEAAR</sequence>
<keyword evidence="6" id="KW-1185">Reference proteome</keyword>
<dbReference type="InterPro" id="IPR009057">
    <property type="entry name" value="Homeodomain-like_sf"/>
</dbReference>
<feature type="compositionally biased region" description="Basic and acidic residues" evidence="3">
    <location>
        <begin position="63"/>
        <end position="76"/>
    </location>
</feature>
<dbReference type="Pfam" id="PF00165">
    <property type="entry name" value="HTH_AraC"/>
    <property type="match status" value="1"/>
</dbReference>
<accession>D9XBY2</accession>
<feature type="region of interest" description="Disordered" evidence="3">
    <location>
        <begin position="1"/>
        <end position="32"/>
    </location>
</feature>
<dbReference type="STRING" id="591159.SSQG_00731"/>
<name>D9XBY2_STRVT</name>